<dbReference type="InterPro" id="IPR050194">
    <property type="entry name" value="Glycosyltransferase_grp1"/>
</dbReference>
<evidence type="ECO:0000259" key="3">
    <source>
        <dbReference type="Pfam" id="PF00534"/>
    </source>
</evidence>
<evidence type="ECO:0000313" key="6">
    <source>
        <dbReference type="Proteomes" id="UP001431693"/>
    </source>
</evidence>
<dbReference type="Proteomes" id="UP001431693">
    <property type="component" value="Unassembled WGS sequence"/>
</dbReference>
<dbReference type="Gene3D" id="3.40.50.2000">
    <property type="entry name" value="Glycogen Phosphorylase B"/>
    <property type="match status" value="2"/>
</dbReference>
<keyword evidence="2 5" id="KW-0808">Transferase</keyword>
<evidence type="ECO:0000259" key="4">
    <source>
        <dbReference type="Pfam" id="PF13439"/>
    </source>
</evidence>
<accession>A0ABT6ZIP3</accession>
<dbReference type="InterPro" id="IPR001296">
    <property type="entry name" value="Glyco_trans_1"/>
</dbReference>
<sequence length="405" mass="43761">MRILNITAQKPDSTGSGVYLAQTVRCQQEAGHETAVICGVAETDPLDAIDSRAAVYPVRFETPELPFPVCGMSDVMPYPATRYRDLTPTMREQFEAAFSAALARAVEEFEPDVVLCHHLYLLTALVREQVRDVPVAAVCHSTDLRQWAQHGLERERIARAMRELDLVLCLTEGQAEQVVETYGVEPRRILVVGAGFDAHRFCRDDSVPREAGSLLYVGKICRAKGVPSLLRAMSLLAEQGNAPSVLRLAGGWGVAEEERAEAEALAEQCPVPVEFLGRLTPDDVAEQYRRAEVFALPSFFEGMPLVLVEAMACGCKAVCTDLAGVRPWIEAQVPGAPVQWVGLPPMADVDKPEPGALPAFEERLAAAIAVSLAATAPTADLSPAAWEQVSRRIADALAQPAAAPA</sequence>
<reference evidence="5" key="1">
    <citation type="submission" date="2023-05" db="EMBL/GenBank/DDBJ databases">
        <title>[olsenella] sp. nov., isolated from a pig farm feces dump.</title>
        <authorList>
            <person name="Chang Y.-H."/>
        </authorList>
    </citation>
    <scope>NUCLEOTIDE SEQUENCE</scope>
    <source>
        <strain evidence="5">YH-ols2217</strain>
    </source>
</reference>
<dbReference type="Pfam" id="PF00534">
    <property type="entry name" value="Glycos_transf_1"/>
    <property type="match status" value="1"/>
</dbReference>
<dbReference type="GO" id="GO:0016757">
    <property type="term" value="F:glycosyltransferase activity"/>
    <property type="evidence" value="ECO:0007669"/>
    <property type="project" value="UniProtKB-KW"/>
</dbReference>
<feature type="domain" description="Glycosyl transferase family 1" evidence="3">
    <location>
        <begin position="214"/>
        <end position="333"/>
    </location>
</feature>
<dbReference type="CDD" id="cd03801">
    <property type="entry name" value="GT4_PimA-like"/>
    <property type="match status" value="1"/>
</dbReference>
<dbReference type="Pfam" id="PF13439">
    <property type="entry name" value="Glyco_transf_4"/>
    <property type="match status" value="1"/>
</dbReference>
<evidence type="ECO:0000256" key="2">
    <source>
        <dbReference type="ARBA" id="ARBA00022679"/>
    </source>
</evidence>
<feature type="domain" description="Glycosyltransferase subfamily 4-like N-terminal" evidence="4">
    <location>
        <begin position="15"/>
        <end position="199"/>
    </location>
</feature>
<proteinExistence type="predicted"/>
<dbReference type="RefSeq" id="WP_283712320.1">
    <property type="nucleotide sequence ID" value="NZ_JASJEW010000001.1"/>
</dbReference>
<dbReference type="EC" id="2.4.-.-" evidence="5"/>
<comment type="caution">
    <text evidence="5">The sequence shown here is derived from an EMBL/GenBank/DDBJ whole genome shotgun (WGS) entry which is preliminary data.</text>
</comment>
<dbReference type="InterPro" id="IPR028098">
    <property type="entry name" value="Glyco_trans_4-like_N"/>
</dbReference>
<dbReference type="SUPFAM" id="SSF53756">
    <property type="entry name" value="UDP-Glycosyltransferase/glycogen phosphorylase"/>
    <property type="match status" value="1"/>
</dbReference>
<gene>
    <name evidence="5" type="ORF">QJ043_01070</name>
</gene>
<name>A0ABT6ZIP3_9ACTN</name>
<dbReference type="PANTHER" id="PTHR45947">
    <property type="entry name" value="SULFOQUINOVOSYL TRANSFERASE SQD2"/>
    <property type="match status" value="1"/>
</dbReference>
<evidence type="ECO:0000256" key="1">
    <source>
        <dbReference type="ARBA" id="ARBA00022676"/>
    </source>
</evidence>
<dbReference type="EMBL" id="JASJEX010000001">
    <property type="protein sequence ID" value="MDJ1128679.1"/>
    <property type="molecule type" value="Genomic_DNA"/>
</dbReference>
<organism evidence="5 6">
    <name type="scientific">Kribbibacterium absianum</name>
    <dbReference type="NCBI Taxonomy" id="3044210"/>
    <lineage>
        <taxon>Bacteria</taxon>
        <taxon>Bacillati</taxon>
        <taxon>Actinomycetota</taxon>
        <taxon>Coriobacteriia</taxon>
        <taxon>Coriobacteriales</taxon>
        <taxon>Kribbibacteriaceae</taxon>
        <taxon>Kribbibacterium</taxon>
    </lineage>
</organism>
<keyword evidence="1 5" id="KW-0328">Glycosyltransferase</keyword>
<evidence type="ECO:0000313" key="5">
    <source>
        <dbReference type="EMBL" id="MDJ1128679.1"/>
    </source>
</evidence>
<dbReference type="PANTHER" id="PTHR45947:SF3">
    <property type="entry name" value="SULFOQUINOVOSYL TRANSFERASE SQD2"/>
    <property type="match status" value="1"/>
</dbReference>
<keyword evidence="6" id="KW-1185">Reference proteome</keyword>
<protein>
    <submittedName>
        <fullName evidence="5">Glycosyltransferase family 4 protein</fullName>
        <ecNumber evidence="5">2.4.-.-</ecNumber>
    </submittedName>
</protein>